<protein>
    <submittedName>
        <fullName evidence="2">Flavoprotein</fullName>
    </submittedName>
</protein>
<dbReference type="InterPro" id="IPR036188">
    <property type="entry name" value="FAD/NAD-bd_sf"/>
</dbReference>
<gene>
    <name evidence="2" type="ORF">E6K81_02165</name>
</gene>
<dbReference type="PANTHER" id="PTHR43539:SF78">
    <property type="entry name" value="FLAVIN-CONTAINING MONOOXYGENASE"/>
    <property type="match status" value="1"/>
</dbReference>
<accession>A0A538UDI6</accession>
<evidence type="ECO:0000313" key="2">
    <source>
        <dbReference type="EMBL" id="TMQ73933.1"/>
    </source>
</evidence>
<dbReference type="Gene3D" id="3.50.50.60">
    <property type="entry name" value="FAD/NAD(P)-binding domain"/>
    <property type="match status" value="1"/>
</dbReference>
<organism evidence="2 3">
    <name type="scientific">Eiseniibacteriota bacterium</name>
    <dbReference type="NCBI Taxonomy" id="2212470"/>
    <lineage>
        <taxon>Bacteria</taxon>
        <taxon>Candidatus Eiseniibacteriota</taxon>
    </lineage>
</organism>
<dbReference type="InterPro" id="IPR050982">
    <property type="entry name" value="Auxin_biosynth/cation_transpt"/>
</dbReference>
<dbReference type="Pfam" id="PF13738">
    <property type="entry name" value="Pyr_redox_3"/>
    <property type="match status" value="1"/>
</dbReference>
<dbReference type="EMBL" id="VBPB01000030">
    <property type="protein sequence ID" value="TMQ73933.1"/>
    <property type="molecule type" value="Genomic_DNA"/>
</dbReference>
<dbReference type="Proteomes" id="UP000319771">
    <property type="component" value="Unassembled WGS sequence"/>
</dbReference>
<evidence type="ECO:0000313" key="3">
    <source>
        <dbReference type="Proteomes" id="UP000319771"/>
    </source>
</evidence>
<dbReference type="PANTHER" id="PTHR43539">
    <property type="entry name" value="FLAVIN-BINDING MONOOXYGENASE-LIKE PROTEIN (AFU_ORTHOLOGUE AFUA_4G09220)"/>
    <property type="match status" value="1"/>
</dbReference>
<dbReference type="PRINTS" id="PR00368">
    <property type="entry name" value="FADPNR"/>
</dbReference>
<dbReference type="AlphaFoldDB" id="A0A538UDI6"/>
<evidence type="ECO:0000256" key="1">
    <source>
        <dbReference type="ARBA" id="ARBA00023002"/>
    </source>
</evidence>
<dbReference type="GO" id="GO:0004497">
    <property type="term" value="F:monooxygenase activity"/>
    <property type="evidence" value="ECO:0007669"/>
    <property type="project" value="TreeGrafter"/>
</dbReference>
<dbReference type="SUPFAM" id="SSF51905">
    <property type="entry name" value="FAD/NAD(P)-binding domain"/>
    <property type="match status" value="2"/>
</dbReference>
<proteinExistence type="predicted"/>
<reference evidence="2 3" key="1">
    <citation type="journal article" date="2019" name="Nat. Microbiol.">
        <title>Mediterranean grassland soil C-N compound turnover is dependent on rainfall and depth, and is mediated by genomically divergent microorganisms.</title>
        <authorList>
            <person name="Diamond S."/>
            <person name="Andeer P.F."/>
            <person name="Li Z."/>
            <person name="Crits-Christoph A."/>
            <person name="Burstein D."/>
            <person name="Anantharaman K."/>
            <person name="Lane K.R."/>
            <person name="Thomas B.C."/>
            <person name="Pan C."/>
            <person name="Northen T.R."/>
            <person name="Banfield J.F."/>
        </authorList>
    </citation>
    <scope>NUCLEOTIDE SEQUENCE [LARGE SCALE GENOMIC DNA]</scope>
    <source>
        <strain evidence="2">WS_11</strain>
    </source>
</reference>
<sequence>MPVPARNTLAIVGAGPIGLEAALAALDAGLDVHVFERGEAGAHPLAWGHVRMFTPWRMNIGPASRVHLDRAGWTAPAPDLHPTGRELVERYLEPVARLEELKPRLHLHAQVVHIGRQGLLKGESVGSKARREHPFRLLVRDPGGRENFLHAFSLIDASGVYGQPNWAGDGGIPARSELYLAPQMSYHPDDVLGLGRERYAGKRVMVVGSGTSAATTVLALADLARAAPGTQVVWAARRPLAQVLPPIPDDPLSERHRLYARARALAGGGESTVTPIGDARVEGFEFNAATHRYRVTLMIGEQPRVEEVERVIVNTGFGPDDSLYRELQVHECYASRGPMRLSAALLDSGATDCLDRPAFGADVLANPEPDFYILGHKSYGRRPDFLLETGYRQVADVVARLTEEQQASTARS</sequence>
<keyword evidence="1" id="KW-0560">Oxidoreductase</keyword>
<dbReference type="GO" id="GO:0050660">
    <property type="term" value="F:flavin adenine dinucleotide binding"/>
    <property type="evidence" value="ECO:0007669"/>
    <property type="project" value="TreeGrafter"/>
</dbReference>
<comment type="caution">
    <text evidence="2">The sequence shown here is derived from an EMBL/GenBank/DDBJ whole genome shotgun (WGS) entry which is preliminary data.</text>
</comment>
<dbReference type="PRINTS" id="PR00411">
    <property type="entry name" value="PNDRDTASEI"/>
</dbReference>
<name>A0A538UDI6_UNCEI</name>